<comment type="caution">
    <text evidence="2">The sequence shown here is derived from an EMBL/GenBank/DDBJ whole genome shotgun (WGS) entry which is preliminary data.</text>
</comment>
<dbReference type="SUPFAM" id="SSF53474">
    <property type="entry name" value="alpha/beta-Hydrolases"/>
    <property type="match status" value="1"/>
</dbReference>
<dbReference type="Gene3D" id="3.40.50.1820">
    <property type="entry name" value="alpha/beta hydrolase"/>
    <property type="match status" value="1"/>
</dbReference>
<dbReference type="EMBL" id="BAHC01000046">
    <property type="protein sequence ID" value="GAB88955.1"/>
    <property type="molecule type" value="Genomic_DNA"/>
</dbReference>
<dbReference type="OrthoDB" id="4502978at2"/>
<dbReference type="InterPro" id="IPR005152">
    <property type="entry name" value="Lipase_secreted"/>
</dbReference>
<dbReference type="Gene3D" id="1.10.260.130">
    <property type="match status" value="1"/>
</dbReference>
<dbReference type="AlphaFoldDB" id="K6VPX3"/>
<name>K6VPX3_9ACTN</name>
<keyword evidence="3" id="KW-1185">Reference proteome</keyword>
<dbReference type="RefSeq" id="WP_006330721.1">
    <property type="nucleotide sequence ID" value="NZ_BAHC01000046.1"/>
</dbReference>
<evidence type="ECO:0000256" key="1">
    <source>
        <dbReference type="SAM" id="SignalP"/>
    </source>
</evidence>
<reference evidence="2 3" key="1">
    <citation type="submission" date="2012-08" db="EMBL/GenBank/DDBJ databases">
        <title>Whole genome shotgun sequence of Gordonia rhizosphera NBRC 16068.</title>
        <authorList>
            <person name="Takarada H."/>
            <person name="Isaki S."/>
            <person name="Hosoyama A."/>
            <person name="Tsuchikane K."/>
            <person name="Katsumata H."/>
            <person name="Baba S."/>
            <person name="Ohji S."/>
            <person name="Yamazaki S."/>
            <person name="Fujita N."/>
        </authorList>
    </citation>
    <scope>NUCLEOTIDE SEQUENCE [LARGE SCALE GENOMIC DNA]</scope>
    <source>
        <strain evidence="2 3">NBRC 16068</strain>
    </source>
</reference>
<sequence length="465" mass="49541">MSVGKAFRRWSLGALITSVAAATVAVTAAGPAIAEPVNLLPAPTQLPNRVDSLVPPPAVPKLAAIPARSVTPGASRELQELREAIMPTPVGDSFFDDWPRGLTARQPGDVLTSRTVTKVAAPLLFGAPVGSVRQIKFRTVDAENRPIFGTATLFVPPTPWKGPGARPIMINNPPIVTLGTRCTTGYTMSHGYGDDTNSSDVFPPTTGQSLAKGYAVIMPDHTGPRMAYAEPYIAAHVVLDSARAAAKFDPRNFGKGPIAMLGYSGGAIATNATAKLASSYAPDVASRFVGAAIGGVPADYRVLARAMNANLGTGIFHAAILGITRERPELLPLANNLARWLATNETLKNICTGTMGNLGATFVPTQLLSNDPDPFHSPVAERIFDITEMKGHKAAMPIYIYHGTQEWWIPASQARSLFAEQCRLGANATYREYPGEHITTLFVGFPDAMNWLEQRLAGHPPKSQC</sequence>
<protein>
    <submittedName>
        <fullName evidence="2">Putative lipase</fullName>
    </submittedName>
</protein>
<keyword evidence="1" id="KW-0732">Signal</keyword>
<accession>K6VPX3</accession>
<dbReference type="Pfam" id="PF03583">
    <property type="entry name" value="LIP"/>
    <property type="match status" value="1"/>
</dbReference>
<dbReference type="STRING" id="1108045.GORHZ_046_01060"/>
<feature type="signal peptide" evidence="1">
    <location>
        <begin position="1"/>
        <end position="34"/>
    </location>
</feature>
<feature type="chain" id="PRO_5003895608" evidence="1">
    <location>
        <begin position="35"/>
        <end position="465"/>
    </location>
</feature>
<dbReference type="PANTHER" id="PTHR34853">
    <property type="match status" value="1"/>
</dbReference>
<dbReference type="PANTHER" id="PTHR34853:SF1">
    <property type="entry name" value="LIPASE 5"/>
    <property type="match status" value="1"/>
</dbReference>
<organism evidence="2 3">
    <name type="scientific">Gordonia rhizosphera NBRC 16068</name>
    <dbReference type="NCBI Taxonomy" id="1108045"/>
    <lineage>
        <taxon>Bacteria</taxon>
        <taxon>Bacillati</taxon>
        <taxon>Actinomycetota</taxon>
        <taxon>Actinomycetes</taxon>
        <taxon>Mycobacteriales</taxon>
        <taxon>Gordoniaceae</taxon>
        <taxon>Gordonia</taxon>
    </lineage>
</organism>
<dbReference type="Proteomes" id="UP000008363">
    <property type="component" value="Unassembled WGS sequence"/>
</dbReference>
<dbReference type="eggNOG" id="COG1073">
    <property type="taxonomic scope" value="Bacteria"/>
</dbReference>
<proteinExistence type="predicted"/>
<dbReference type="InterPro" id="IPR029058">
    <property type="entry name" value="AB_hydrolase_fold"/>
</dbReference>
<evidence type="ECO:0000313" key="2">
    <source>
        <dbReference type="EMBL" id="GAB88955.1"/>
    </source>
</evidence>
<evidence type="ECO:0000313" key="3">
    <source>
        <dbReference type="Proteomes" id="UP000008363"/>
    </source>
</evidence>
<dbReference type="GO" id="GO:0016042">
    <property type="term" value="P:lipid catabolic process"/>
    <property type="evidence" value="ECO:0007669"/>
    <property type="project" value="InterPro"/>
</dbReference>
<gene>
    <name evidence="2" type="ORF">GORHZ_046_01060</name>
</gene>
<dbReference type="GO" id="GO:0004806">
    <property type="term" value="F:triacylglycerol lipase activity"/>
    <property type="evidence" value="ECO:0007669"/>
    <property type="project" value="InterPro"/>
</dbReference>